<accession>A0ABD5XQF8</accession>
<keyword evidence="2" id="KW-0648">Protein biosynthesis</keyword>
<evidence type="ECO:0000313" key="3">
    <source>
        <dbReference type="Proteomes" id="UP001596368"/>
    </source>
</evidence>
<dbReference type="GO" id="GO:0003743">
    <property type="term" value="F:translation initiation factor activity"/>
    <property type="evidence" value="ECO:0007669"/>
    <property type="project" value="UniProtKB-KW"/>
</dbReference>
<dbReference type="PANTHER" id="PTHR43475">
    <property type="entry name" value="METHYLTHIORIBOSE-1-PHOSPHATE ISOMERASE"/>
    <property type="match status" value="1"/>
</dbReference>
<dbReference type="Gene3D" id="1.20.120.420">
    <property type="entry name" value="translation initiation factor eif-2b, domain 1"/>
    <property type="match status" value="1"/>
</dbReference>
<dbReference type="Pfam" id="PF01008">
    <property type="entry name" value="IF-2B"/>
    <property type="match status" value="1"/>
</dbReference>
<dbReference type="EMBL" id="JBHSZG010000001">
    <property type="protein sequence ID" value="MFC7137318.1"/>
    <property type="molecule type" value="Genomic_DNA"/>
</dbReference>
<keyword evidence="2" id="KW-0396">Initiation factor</keyword>
<dbReference type="InterPro" id="IPR000649">
    <property type="entry name" value="IF-2B-related"/>
</dbReference>
<keyword evidence="3" id="KW-1185">Reference proteome</keyword>
<gene>
    <name evidence="2" type="ORF">ACFQRB_14405</name>
</gene>
<dbReference type="Gene3D" id="3.40.50.10470">
    <property type="entry name" value="Translation initiation factor eif-2b, domain 2"/>
    <property type="match status" value="1"/>
</dbReference>
<comment type="caution">
    <text evidence="2">The sequence shown here is derived from an EMBL/GenBank/DDBJ whole genome shotgun (WGS) entry which is preliminary data.</text>
</comment>
<dbReference type="InterPro" id="IPR037171">
    <property type="entry name" value="NagB/RpiA_transferase-like"/>
</dbReference>
<evidence type="ECO:0000313" key="2">
    <source>
        <dbReference type="EMBL" id="MFC7137318.1"/>
    </source>
</evidence>
<dbReference type="SUPFAM" id="SSF100950">
    <property type="entry name" value="NagB/RpiA/CoA transferase-like"/>
    <property type="match status" value="1"/>
</dbReference>
<dbReference type="InterPro" id="IPR042529">
    <property type="entry name" value="IF_2B-like_C"/>
</dbReference>
<comment type="similarity">
    <text evidence="1">Belongs to the eIF-2B alpha/beta/delta subunits family.</text>
</comment>
<dbReference type="AlphaFoldDB" id="A0ABD5XQF8"/>
<sequence length="284" mass="30565">MIDETVRRIEELRTQSASLVAVDAAEALRDLLDREFRGVEAFDRALERNSRTLRQANRSHAPLYTSQRRILEAVADADPATVDEAKAVLSAAIDGVVERIEASKRAAGEHAAALIEDGGVLLTHENSSTVVTALRHALDEGTAFDLYVTESRPRFLGRRTARQLAGNDRVDVTLIVDSAAGHVLRECDRVLVGMNCLVDDRVYNRVGTYGIAVAAADRGVPVTVVGASSKFVGDAGFTFENTHRPESEVLREPADGFGAANPGYDATPLRLVDAVVTEDGVMGV</sequence>
<evidence type="ECO:0000256" key="1">
    <source>
        <dbReference type="RuleBase" id="RU003814"/>
    </source>
</evidence>
<dbReference type="InterPro" id="IPR027363">
    <property type="entry name" value="M1Pi_N"/>
</dbReference>
<reference evidence="2 3" key="1">
    <citation type="journal article" date="2019" name="Int. J. Syst. Evol. Microbiol.">
        <title>The Global Catalogue of Microorganisms (GCM) 10K type strain sequencing project: providing services to taxonomists for standard genome sequencing and annotation.</title>
        <authorList>
            <consortium name="The Broad Institute Genomics Platform"/>
            <consortium name="The Broad Institute Genome Sequencing Center for Infectious Disease"/>
            <person name="Wu L."/>
            <person name="Ma J."/>
        </authorList>
    </citation>
    <scope>NUCLEOTIDE SEQUENCE [LARGE SCALE GENOMIC DNA]</scope>
    <source>
        <strain evidence="2 3">DT92</strain>
    </source>
</reference>
<dbReference type="PANTHER" id="PTHR43475:SF2">
    <property type="entry name" value="RIBOSE 1,5-BISPHOSPHATE ISOMERASE"/>
    <property type="match status" value="1"/>
</dbReference>
<proteinExistence type="inferred from homology"/>
<organism evidence="2 3">
    <name type="scientific">Halobaculum litoreum</name>
    <dbReference type="NCBI Taxonomy" id="3031998"/>
    <lineage>
        <taxon>Archaea</taxon>
        <taxon>Methanobacteriati</taxon>
        <taxon>Methanobacteriota</taxon>
        <taxon>Stenosarchaea group</taxon>
        <taxon>Halobacteria</taxon>
        <taxon>Halobacteriales</taxon>
        <taxon>Haloferacaceae</taxon>
        <taxon>Halobaculum</taxon>
    </lineage>
</organism>
<protein>
    <submittedName>
        <fullName evidence="2">Translation initiation factor eIF-2B</fullName>
    </submittedName>
</protein>
<name>A0ABD5XQF8_9EURY</name>
<dbReference type="Proteomes" id="UP001596368">
    <property type="component" value="Unassembled WGS sequence"/>
</dbReference>